<dbReference type="EMBL" id="BMAW01041543">
    <property type="protein sequence ID" value="GFS29201.1"/>
    <property type="molecule type" value="Genomic_DNA"/>
</dbReference>
<protein>
    <submittedName>
        <fullName evidence="1">Uncharacterized protein</fullName>
    </submittedName>
</protein>
<reference evidence="1" key="1">
    <citation type="submission" date="2020-08" db="EMBL/GenBank/DDBJ databases">
        <title>Multicomponent nature underlies the extraordinary mechanical properties of spider dragline silk.</title>
        <authorList>
            <person name="Kono N."/>
            <person name="Nakamura H."/>
            <person name="Mori M."/>
            <person name="Yoshida Y."/>
            <person name="Ohtoshi R."/>
            <person name="Malay A.D."/>
            <person name="Moran D.A.P."/>
            <person name="Tomita M."/>
            <person name="Numata K."/>
            <person name="Arakawa K."/>
        </authorList>
    </citation>
    <scope>NUCLEOTIDE SEQUENCE</scope>
</reference>
<sequence length="107" mass="12401">MHCYCAIHKKYSKFRFKTLRTSATSIGSRSDAFTDVECEIENHPHILFSRIEIKAILNPLHWCGSKGNYRWEPSLMEWIKSRVIVLAGSIRGQKESIYRVSSAGRNR</sequence>
<dbReference type="Proteomes" id="UP000887013">
    <property type="component" value="Unassembled WGS sequence"/>
</dbReference>
<keyword evidence="2" id="KW-1185">Reference proteome</keyword>
<organism evidence="1 2">
    <name type="scientific">Nephila pilipes</name>
    <name type="common">Giant wood spider</name>
    <name type="synonym">Nephila maculata</name>
    <dbReference type="NCBI Taxonomy" id="299642"/>
    <lineage>
        <taxon>Eukaryota</taxon>
        <taxon>Metazoa</taxon>
        <taxon>Ecdysozoa</taxon>
        <taxon>Arthropoda</taxon>
        <taxon>Chelicerata</taxon>
        <taxon>Arachnida</taxon>
        <taxon>Araneae</taxon>
        <taxon>Araneomorphae</taxon>
        <taxon>Entelegynae</taxon>
        <taxon>Araneoidea</taxon>
        <taxon>Nephilidae</taxon>
        <taxon>Nephila</taxon>
    </lineage>
</organism>
<comment type="caution">
    <text evidence="1">The sequence shown here is derived from an EMBL/GenBank/DDBJ whole genome shotgun (WGS) entry which is preliminary data.</text>
</comment>
<accession>A0A8X6JQA9</accession>
<name>A0A8X6JQA9_NEPPI</name>
<evidence type="ECO:0000313" key="1">
    <source>
        <dbReference type="EMBL" id="GFS29201.1"/>
    </source>
</evidence>
<gene>
    <name evidence="1" type="ORF">NPIL_655781</name>
</gene>
<dbReference type="AlphaFoldDB" id="A0A8X6JQA9"/>
<proteinExistence type="predicted"/>
<evidence type="ECO:0000313" key="2">
    <source>
        <dbReference type="Proteomes" id="UP000887013"/>
    </source>
</evidence>